<reference evidence="2 3" key="1">
    <citation type="submission" date="2018-06" db="EMBL/GenBank/DDBJ databases">
        <title>Genomic Encyclopedia of Archaeal and Bacterial Type Strains, Phase II (KMG-II): from individual species to whole genera.</title>
        <authorList>
            <person name="Goeker M."/>
        </authorList>
    </citation>
    <scope>NUCLEOTIDE SEQUENCE [LARGE SCALE GENOMIC DNA]</scope>
    <source>
        <strain evidence="2 3">DSM 23857</strain>
    </source>
</reference>
<keyword evidence="1" id="KW-1133">Transmembrane helix</keyword>
<proteinExistence type="predicted"/>
<feature type="transmembrane region" description="Helical" evidence="1">
    <location>
        <begin position="34"/>
        <end position="51"/>
    </location>
</feature>
<keyword evidence="1" id="KW-0812">Transmembrane</keyword>
<dbReference type="AlphaFoldDB" id="A0A327QQ65"/>
<evidence type="ECO:0000256" key="1">
    <source>
        <dbReference type="SAM" id="Phobius"/>
    </source>
</evidence>
<accession>A0A327QQ65</accession>
<name>A0A327QQ65_9BACT</name>
<comment type="caution">
    <text evidence="2">The sequence shown here is derived from an EMBL/GenBank/DDBJ whole genome shotgun (WGS) entry which is preliminary data.</text>
</comment>
<dbReference type="Proteomes" id="UP000249547">
    <property type="component" value="Unassembled WGS sequence"/>
</dbReference>
<feature type="transmembrane region" description="Helical" evidence="1">
    <location>
        <begin position="12"/>
        <end position="28"/>
    </location>
</feature>
<evidence type="ECO:0000313" key="2">
    <source>
        <dbReference type="EMBL" id="RAJ06756.1"/>
    </source>
</evidence>
<organism evidence="2 3">
    <name type="scientific">Chitinophaga skermanii</name>
    <dbReference type="NCBI Taxonomy" id="331697"/>
    <lineage>
        <taxon>Bacteria</taxon>
        <taxon>Pseudomonadati</taxon>
        <taxon>Bacteroidota</taxon>
        <taxon>Chitinophagia</taxon>
        <taxon>Chitinophagales</taxon>
        <taxon>Chitinophagaceae</taxon>
        <taxon>Chitinophaga</taxon>
    </lineage>
</organism>
<gene>
    <name evidence="2" type="ORF">LX64_01883</name>
</gene>
<keyword evidence="3" id="KW-1185">Reference proteome</keyword>
<protein>
    <submittedName>
        <fullName evidence="2">Uncharacterized protein</fullName>
    </submittedName>
</protein>
<evidence type="ECO:0000313" key="3">
    <source>
        <dbReference type="Proteomes" id="UP000249547"/>
    </source>
</evidence>
<dbReference type="EMBL" id="QLLL01000003">
    <property type="protein sequence ID" value="RAJ06756.1"/>
    <property type="molecule type" value="Genomic_DNA"/>
</dbReference>
<sequence>MSKQNPDRSRLSIAGGVCIIIGILAGFAIKKVHIGLLIGLALGLLSGGLYSKRNN</sequence>
<keyword evidence="1" id="KW-0472">Membrane</keyword>
<dbReference type="RefSeq" id="WP_158538588.1">
    <property type="nucleotide sequence ID" value="NZ_QLLL01000003.1"/>
</dbReference>